<keyword evidence="12" id="KW-1185">Reference proteome</keyword>
<dbReference type="PANTHER" id="PTHR11465">
    <property type="entry name" value="CATALASE"/>
    <property type="match status" value="1"/>
</dbReference>
<dbReference type="Pfam" id="PF00199">
    <property type="entry name" value="Catalase"/>
    <property type="match status" value="1"/>
</dbReference>
<evidence type="ECO:0000256" key="1">
    <source>
        <dbReference type="ARBA" id="ARBA00005329"/>
    </source>
</evidence>
<evidence type="ECO:0000313" key="12">
    <source>
        <dbReference type="Proteomes" id="UP001596139"/>
    </source>
</evidence>
<name>A0ABW1MJ38_9ACTN</name>
<comment type="cofactor">
    <cofactor evidence="7">
        <name>heme</name>
        <dbReference type="ChEBI" id="CHEBI:30413"/>
    </cofactor>
</comment>
<dbReference type="SMART" id="SM01060">
    <property type="entry name" value="Catalase"/>
    <property type="match status" value="1"/>
</dbReference>
<dbReference type="PROSITE" id="PS51318">
    <property type="entry name" value="TAT"/>
    <property type="match status" value="1"/>
</dbReference>
<keyword evidence="9" id="KW-0472">Membrane</keyword>
<dbReference type="CDD" id="cd08153">
    <property type="entry name" value="srpA_like"/>
    <property type="match status" value="1"/>
</dbReference>
<feature type="region of interest" description="Disordered" evidence="8">
    <location>
        <begin position="350"/>
        <end position="371"/>
    </location>
</feature>
<comment type="similarity">
    <text evidence="1 7">Belongs to the catalase family.</text>
</comment>
<evidence type="ECO:0000256" key="5">
    <source>
        <dbReference type="ARBA" id="ARBA00023002"/>
    </source>
</evidence>
<keyword evidence="6 7" id="KW-0408">Iron</keyword>
<keyword evidence="2 7" id="KW-0575">Peroxidase</keyword>
<dbReference type="Proteomes" id="UP001596139">
    <property type="component" value="Unassembled WGS sequence"/>
</dbReference>
<dbReference type="Gene3D" id="2.40.180.10">
    <property type="entry name" value="Catalase core domain"/>
    <property type="match status" value="1"/>
</dbReference>
<feature type="domain" description="Catalase core" evidence="10">
    <location>
        <begin position="44"/>
        <end position="368"/>
    </location>
</feature>
<dbReference type="PIRSF" id="PIRSF000296">
    <property type="entry name" value="SrpA"/>
    <property type="match status" value="1"/>
</dbReference>
<evidence type="ECO:0000256" key="3">
    <source>
        <dbReference type="ARBA" id="ARBA00022617"/>
    </source>
</evidence>
<protein>
    <recommendedName>
        <fullName evidence="7">Catalase-related peroxidase</fullName>
        <ecNumber evidence="7">1.11.1.-</ecNumber>
    </recommendedName>
</protein>
<keyword evidence="3 7" id="KW-0349">Heme</keyword>
<dbReference type="Gene3D" id="1.20.1280.120">
    <property type="match status" value="1"/>
</dbReference>
<dbReference type="EMBL" id="JBHSPX010000004">
    <property type="protein sequence ID" value="MFC6063819.1"/>
    <property type="molecule type" value="Genomic_DNA"/>
</dbReference>
<dbReference type="InterPro" id="IPR020835">
    <property type="entry name" value="Catalase_sf"/>
</dbReference>
<dbReference type="InterPro" id="IPR024168">
    <property type="entry name" value="Catalase_SrpA-type_pred"/>
</dbReference>
<dbReference type="InterPro" id="IPR006311">
    <property type="entry name" value="TAT_signal"/>
</dbReference>
<gene>
    <name evidence="11" type="ORF">ACFP4F_14785</name>
</gene>
<accession>A0ABW1MJ38</accession>
<evidence type="ECO:0000256" key="9">
    <source>
        <dbReference type="SAM" id="Phobius"/>
    </source>
</evidence>
<evidence type="ECO:0000256" key="8">
    <source>
        <dbReference type="SAM" id="MobiDB-lite"/>
    </source>
</evidence>
<keyword evidence="4 7" id="KW-0479">Metal-binding</keyword>
<dbReference type="InterPro" id="IPR011614">
    <property type="entry name" value="Catalase_core"/>
</dbReference>
<dbReference type="EC" id="1.11.1.-" evidence="7"/>
<proteinExistence type="inferred from homology"/>
<keyword evidence="9" id="KW-0812">Transmembrane</keyword>
<evidence type="ECO:0000259" key="10">
    <source>
        <dbReference type="SMART" id="SM01060"/>
    </source>
</evidence>
<dbReference type="PANTHER" id="PTHR11465:SF9">
    <property type="entry name" value="CATALASE"/>
    <property type="match status" value="1"/>
</dbReference>
<organism evidence="11 12">
    <name type="scientific">Streptomyces ochraceiscleroticus</name>
    <dbReference type="NCBI Taxonomy" id="47761"/>
    <lineage>
        <taxon>Bacteria</taxon>
        <taxon>Bacillati</taxon>
        <taxon>Actinomycetota</taxon>
        <taxon>Actinomycetes</taxon>
        <taxon>Kitasatosporales</taxon>
        <taxon>Streptomycetaceae</taxon>
        <taxon>Streptomyces</taxon>
    </lineage>
</organism>
<evidence type="ECO:0000256" key="2">
    <source>
        <dbReference type="ARBA" id="ARBA00022559"/>
    </source>
</evidence>
<dbReference type="InterPro" id="IPR018028">
    <property type="entry name" value="Catalase"/>
</dbReference>
<evidence type="ECO:0000256" key="7">
    <source>
        <dbReference type="PIRNR" id="PIRNR000296"/>
    </source>
</evidence>
<dbReference type="GO" id="GO:0004601">
    <property type="term" value="F:peroxidase activity"/>
    <property type="evidence" value="ECO:0007669"/>
    <property type="project" value="UniProtKB-KW"/>
</dbReference>
<evidence type="ECO:0000313" key="11">
    <source>
        <dbReference type="EMBL" id="MFC6063819.1"/>
    </source>
</evidence>
<feature type="region of interest" description="Disordered" evidence="8">
    <location>
        <begin position="1"/>
        <end position="20"/>
    </location>
</feature>
<evidence type="ECO:0000256" key="4">
    <source>
        <dbReference type="ARBA" id="ARBA00022723"/>
    </source>
</evidence>
<dbReference type="RefSeq" id="WP_031052916.1">
    <property type="nucleotide sequence ID" value="NZ_JBHSPX010000004.1"/>
</dbReference>
<keyword evidence="5 7" id="KW-0560">Oxidoreductase</keyword>
<keyword evidence="9" id="KW-1133">Transmembrane helix</keyword>
<dbReference type="SUPFAM" id="SSF56634">
    <property type="entry name" value="Heme-dependent catalase-like"/>
    <property type="match status" value="1"/>
</dbReference>
<dbReference type="PROSITE" id="PS51402">
    <property type="entry name" value="CATALASE_3"/>
    <property type="match status" value="1"/>
</dbReference>
<comment type="caution">
    <text evidence="11">The sequence shown here is derived from an EMBL/GenBank/DDBJ whole genome shotgun (WGS) entry which is preliminary data.</text>
</comment>
<sequence length="371" mass="39288">MTDETAAAPPGDSADPPRKEWSRRSALLGLAAIGGAGTAGIGGLAYAGGRFPADRLTPARFADRFEQVYGKHAGFRRNHAKGVSAAGYFTADGAGTEVSRATVFAPGRTPVTGRFSLSGGLPDAPDTAPTVRGLGLLFHLPDGEQWRTAMINLPVFLDRTPQGFYARMLAARPLPATGKPDPEKMAAFLAEYPETAKAMAVVKRHPPTSGFHDSTYNALNAFRCTNEAGDTVPVRWSLKPAGPVGAGSTTAPPGRDHLFDALIAKVAREPLRWRLVLTVGRPGDPTDDATLPWPGDRRTIDAGTLTIDSVQTEAAGNARDVNFDPLILPDGIAASDDPLLSARSAVYSQSFTRRAGEPKTPSPVDVTKERR</sequence>
<dbReference type="PRINTS" id="PR00067">
    <property type="entry name" value="CATALASE"/>
</dbReference>
<reference evidence="12" key="1">
    <citation type="journal article" date="2019" name="Int. J. Syst. Evol. Microbiol.">
        <title>The Global Catalogue of Microorganisms (GCM) 10K type strain sequencing project: providing services to taxonomists for standard genome sequencing and annotation.</title>
        <authorList>
            <consortium name="The Broad Institute Genomics Platform"/>
            <consortium name="The Broad Institute Genome Sequencing Center for Infectious Disease"/>
            <person name="Wu L."/>
            <person name="Ma J."/>
        </authorList>
    </citation>
    <scope>NUCLEOTIDE SEQUENCE [LARGE SCALE GENOMIC DNA]</scope>
    <source>
        <strain evidence="12">CGMCC 1.15180</strain>
    </source>
</reference>
<comment type="function">
    <text evidence="7">Has an organic peroxide-dependent peroxidase activity.</text>
</comment>
<evidence type="ECO:0000256" key="6">
    <source>
        <dbReference type="ARBA" id="ARBA00023004"/>
    </source>
</evidence>
<feature type="compositionally biased region" description="Low complexity" evidence="8">
    <location>
        <begin position="1"/>
        <end position="14"/>
    </location>
</feature>
<feature type="transmembrane region" description="Helical" evidence="9">
    <location>
        <begin position="26"/>
        <end position="47"/>
    </location>
</feature>